<proteinExistence type="predicted"/>
<evidence type="ECO:0000313" key="4">
    <source>
        <dbReference type="Proteomes" id="UP000186817"/>
    </source>
</evidence>
<keyword evidence="4" id="KW-1185">Reference proteome</keyword>
<reference evidence="3 4" key="1">
    <citation type="submission" date="2016-02" db="EMBL/GenBank/DDBJ databases">
        <title>Genome analysis of coral dinoflagellate symbionts highlights evolutionary adaptations to a symbiotic lifestyle.</title>
        <authorList>
            <person name="Aranda M."/>
            <person name="Li Y."/>
            <person name="Liew Y.J."/>
            <person name="Baumgarten S."/>
            <person name="Simakov O."/>
            <person name="Wilson M."/>
            <person name="Piel J."/>
            <person name="Ashoor H."/>
            <person name="Bougouffa S."/>
            <person name="Bajic V.B."/>
            <person name="Ryu T."/>
            <person name="Ravasi T."/>
            <person name="Bayer T."/>
            <person name="Micklem G."/>
            <person name="Kim H."/>
            <person name="Bhak J."/>
            <person name="Lajeunesse T.C."/>
            <person name="Voolstra C.R."/>
        </authorList>
    </citation>
    <scope>NUCLEOTIDE SEQUENCE [LARGE SCALE GENOMIC DNA]</scope>
    <source>
        <strain evidence="3 4">CCMP2467</strain>
    </source>
</reference>
<evidence type="ECO:0000256" key="1">
    <source>
        <dbReference type="SAM" id="Coils"/>
    </source>
</evidence>
<protein>
    <submittedName>
        <fullName evidence="3">Uncharacterized protein</fullName>
    </submittedName>
</protein>
<name>A0A1Q9EYN2_SYMMI</name>
<evidence type="ECO:0000256" key="2">
    <source>
        <dbReference type="SAM" id="MobiDB-lite"/>
    </source>
</evidence>
<dbReference type="EMBL" id="LSRX01000042">
    <property type="protein sequence ID" value="OLQ12519.1"/>
    <property type="molecule type" value="Genomic_DNA"/>
</dbReference>
<feature type="region of interest" description="Disordered" evidence="2">
    <location>
        <begin position="1"/>
        <end position="41"/>
    </location>
</feature>
<dbReference type="Proteomes" id="UP000186817">
    <property type="component" value="Unassembled WGS sequence"/>
</dbReference>
<keyword evidence="1" id="KW-0175">Coiled coil</keyword>
<feature type="compositionally biased region" description="Pro residues" evidence="2">
    <location>
        <begin position="115"/>
        <end position="126"/>
    </location>
</feature>
<feature type="region of interest" description="Disordered" evidence="2">
    <location>
        <begin position="106"/>
        <end position="151"/>
    </location>
</feature>
<organism evidence="3 4">
    <name type="scientific">Symbiodinium microadriaticum</name>
    <name type="common">Dinoflagellate</name>
    <name type="synonym">Zooxanthella microadriatica</name>
    <dbReference type="NCBI Taxonomy" id="2951"/>
    <lineage>
        <taxon>Eukaryota</taxon>
        <taxon>Sar</taxon>
        <taxon>Alveolata</taxon>
        <taxon>Dinophyceae</taxon>
        <taxon>Suessiales</taxon>
        <taxon>Symbiodiniaceae</taxon>
        <taxon>Symbiodinium</taxon>
    </lineage>
</organism>
<gene>
    <name evidence="3" type="ORF">AK812_SmicGene3593</name>
</gene>
<sequence length="151" mass="16742">MVSPGFRSPKKQRPTGGSCNYCHEQHLDKPKVAKRPRKQTRDKYKQLVLQFLEEQQDNVEEAQEEMQALAERSPYLRNLIQGLLDSPHEAEQLLGEKAAPVPTTNAAGAFVRTPGPQPALLPPRQPGPLDLGPSNPNEPEDTVTMPAFALQ</sequence>
<feature type="coiled-coil region" evidence="1">
    <location>
        <begin position="45"/>
        <end position="72"/>
    </location>
</feature>
<comment type="caution">
    <text evidence="3">The sequence shown here is derived from an EMBL/GenBank/DDBJ whole genome shotgun (WGS) entry which is preliminary data.</text>
</comment>
<evidence type="ECO:0000313" key="3">
    <source>
        <dbReference type="EMBL" id="OLQ12519.1"/>
    </source>
</evidence>
<dbReference type="AlphaFoldDB" id="A0A1Q9EYN2"/>
<accession>A0A1Q9EYN2</accession>